<sequence length="86" mass="9388">MAAGMLCPVDARRGPHMVGGQTWSVQANAFFIECDVEGVAELSTYLKIQCPIGLNALAFFWILANRAMPPHDVKKAGVSARPFLRQ</sequence>
<dbReference type="KEGG" id="hyl:LPB072_12990"/>
<protein>
    <submittedName>
        <fullName evidence="1">Uncharacterized protein</fullName>
    </submittedName>
</protein>
<dbReference type="Proteomes" id="UP000185657">
    <property type="component" value="Unassembled WGS sequence"/>
</dbReference>
<reference evidence="1 4" key="2">
    <citation type="submission" date="2016-10" db="EMBL/GenBank/DDBJ databases">
        <title>Hydorgenophaga sp. LPB0072 isolated from gastropod.</title>
        <authorList>
            <person name="Kim E."/>
            <person name="Yi H."/>
        </authorList>
    </citation>
    <scope>NUCLEOTIDE SEQUENCE [LARGE SCALE GENOMIC DNA]</scope>
    <source>
        <strain evidence="1 4">LPB0072</strain>
    </source>
</reference>
<dbReference type="EMBL" id="LVWD01000013">
    <property type="protein sequence ID" value="OAD41926.1"/>
    <property type="molecule type" value="Genomic_DNA"/>
</dbReference>
<reference evidence="2 3" key="1">
    <citation type="submission" date="2016-02" db="EMBL/GenBank/DDBJ databases">
        <title>Draft genome sequence of Hydrogenophaga sp. LPB0072.</title>
        <authorList>
            <person name="Shin S.-K."/>
            <person name="Yi H."/>
        </authorList>
    </citation>
    <scope>NUCLEOTIDE SEQUENCE [LARGE SCALE GENOMIC DNA]</scope>
    <source>
        <strain evidence="2 3">LPB0072</strain>
    </source>
</reference>
<name>A0A167HZ65_9BURK</name>
<organism evidence="1 4">
    <name type="scientific">Hydrogenophaga crassostreae</name>
    <dbReference type="NCBI Taxonomy" id="1763535"/>
    <lineage>
        <taxon>Bacteria</taxon>
        <taxon>Pseudomonadati</taxon>
        <taxon>Pseudomonadota</taxon>
        <taxon>Betaproteobacteria</taxon>
        <taxon>Burkholderiales</taxon>
        <taxon>Comamonadaceae</taxon>
        <taxon>Hydrogenophaga</taxon>
    </lineage>
</organism>
<evidence type="ECO:0000313" key="3">
    <source>
        <dbReference type="Proteomes" id="UP000185657"/>
    </source>
</evidence>
<dbReference type="EMBL" id="CP017476">
    <property type="protein sequence ID" value="AOW13629.1"/>
    <property type="molecule type" value="Genomic_DNA"/>
</dbReference>
<proteinExistence type="predicted"/>
<dbReference type="AlphaFoldDB" id="A0A167HZ65"/>
<accession>A0A167HZ65</accession>
<evidence type="ECO:0000313" key="1">
    <source>
        <dbReference type="EMBL" id="AOW13629.1"/>
    </source>
</evidence>
<dbReference type="Proteomes" id="UP000185680">
    <property type="component" value="Chromosome"/>
</dbReference>
<gene>
    <name evidence="1" type="ORF">LPB072_12990</name>
    <name evidence="2" type="ORF">LPB72_11610</name>
</gene>
<evidence type="ECO:0000313" key="4">
    <source>
        <dbReference type="Proteomes" id="UP000185680"/>
    </source>
</evidence>
<keyword evidence="3" id="KW-1185">Reference proteome</keyword>
<evidence type="ECO:0000313" key="2">
    <source>
        <dbReference type="EMBL" id="OAD41926.1"/>
    </source>
</evidence>